<dbReference type="Proteomes" id="UP001597318">
    <property type="component" value="Unassembled WGS sequence"/>
</dbReference>
<gene>
    <name evidence="2" type="ORF">ACFSKK_02740</name>
</gene>
<feature type="compositionally biased region" description="Basic and acidic residues" evidence="1">
    <location>
        <begin position="1"/>
        <end position="31"/>
    </location>
</feature>
<reference evidence="3" key="1">
    <citation type="journal article" date="2019" name="Int. J. Syst. Evol. Microbiol.">
        <title>The Global Catalogue of Microorganisms (GCM) 10K type strain sequencing project: providing services to taxonomists for standard genome sequencing and annotation.</title>
        <authorList>
            <consortium name="The Broad Institute Genomics Platform"/>
            <consortium name="The Broad Institute Genome Sequencing Center for Infectious Disease"/>
            <person name="Wu L."/>
            <person name="Ma J."/>
        </authorList>
    </citation>
    <scope>NUCLEOTIDE SEQUENCE [LARGE SCALE GENOMIC DNA]</scope>
    <source>
        <strain evidence="3">CGMCC 1.15474</strain>
    </source>
</reference>
<organism evidence="2 3">
    <name type="scientific">Metabacillus endolithicus</name>
    <dbReference type="NCBI Taxonomy" id="1535204"/>
    <lineage>
        <taxon>Bacteria</taxon>
        <taxon>Bacillati</taxon>
        <taxon>Bacillota</taxon>
        <taxon>Bacilli</taxon>
        <taxon>Bacillales</taxon>
        <taxon>Bacillaceae</taxon>
        <taxon>Metabacillus</taxon>
    </lineage>
</organism>
<keyword evidence="3" id="KW-1185">Reference proteome</keyword>
<proteinExistence type="predicted"/>
<evidence type="ECO:0000313" key="2">
    <source>
        <dbReference type="EMBL" id="MFD2212626.1"/>
    </source>
</evidence>
<feature type="region of interest" description="Disordered" evidence="1">
    <location>
        <begin position="1"/>
        <end position="46"/>
    </location>
</feature>
<name>A0ABW5BSW5_9BACI</name>
<sequence>MKETKHTKEEYRSTNEHEFSEELSDGGERNEIITIQQNNESLKESK</sequence>
<evidence type="ECO:0000256" key="1">
    <source>
        <dbReference type="SAM" id="MobiDB-lite"/>
    </source>
</evidence>
<evidence type="ECO:0000313" key="3">
    <source>
        <dbReference type="Proteomes" id="UP001597318"/>
    </source>
</evidence>
<comment type="caution">
    <text evidence="2">The sequence shown here is derived from an EMBL/GenBank/DDBJ whole genome shotgun (WGS) entry which is preliminary data.</text>
</comment>
<protein>
    <recommendedName>
        <fullName evidence="4">Biofilm-forming protein</fullName>
    </recommendedName>
</protein>
<evidence type="ECO:0008006" key="4">
    <source>
        <dbReference type="Google" id="ProtNLM"/>
    </source>
</evidence>
<dbReference type="RefSeq" id="WP_247342059.1">
    <property type="nucleotide sequence ID" value="NZ_CP095550.1"/>
</dbReference>
<accession>A0ABW5BSW5</accession>
<dbReference type="EMBL" id="JBHUIK010000001">
    <property type="protein sequence ID" value="MFD2212626.1"/>
    <property type="molecule type" value="Genomic_DNA"/>
</dbReference>